<proteinExistence type="predicted"/>
<gene>
    <name evidence="1" type="ORF">PCOR1329_LOCUS40190</name>
</gene>
<protein>
    <submittedName>
        <fullName evidence="1">Uncharacterized protein</fullName>
    </submittedName>
</protein>
<sequence>MAKWRIRKASDEFATAFLDAPIQLNLASGTAFDMPVVNIASLLQHCASESASFRNLLPTTLRQFPCSPAAPWDFTLHFDEFVPGNVLRQDNKRKTLSFYGSFRSFGPDAVSCEDAWLPLAFVRHTVVDQVAGKMSGVVRQLLRRLFIGPDSASQRGTLIDGIGPGGAPALIFFKLSNLLYDEDGAKNASRLKGAAGVIPCALRKNVHGIYDHSEPLLSAHDRTSTLVPISCSEPNLFDARAAEDLFFSADLLQRLQATLPKGAFEEQCKVHGVNHVPDGLLLDAEFRQHASLDMRAYDPARCVIINGIAQIELSGFLCRLAAVGLTLERFRDIASAQWQTCSFSATSGMLDANGLFSDQRQKHLQTNKKYSAKASEFIAAVPLIRYALDVLTAGSAQFKLDFAKELASFAALAKSIFLYLLAKRGAAVADAWTVALRDHAVAFESAHGDCGMHTPKFHFCRHLPRQEGGNVALIVQELHFICQALPSASRWRKDDAPKFAQCDSFMAQPLWTQEASGTLSLVDMA</sequence>
<comment type="caution">
    <text evidence="1">The sequence shown here is derived from an EMBL/GenBank/DDBJ whole genome shotgun (WGS) entry which is preliminary data.</text>
</comment>
<dbReference type="Proteomes" id="UP001189429">
    <property type="component" value="Unassembled WGS sequence"/>
</dbReference>
<name>A0ABN9TLC9_9DINO</name>
<dbReference type="EMBL" id="CAUYUJ010014847">
    <property type="protein sequence ID" value="CAK0846780.1"/>
    <property type="molecule type" value="Genomic_DNA"/>
</dbReference>
<keyword evidence="2" id="KW-1185">Reference proteome</keyword>
<accession>A0ABN9TLC9</accession>
<evidence type="ECO:0000313" key="1">
    <source>
        <dbReference type="EMBL" id="CAK0846780.1"/>
    </source>
</evidence>
<reference evidence="1" key="1">
    <citation type="submission" date="2023-10" db="EMBL/GenBank/DDBJ databases">
        <authorList>
            <person name="Chen Y."/>
            <person name="Shah S."/>
            <person name="Dougan E. K."/>
            <person name="Thang M."/>
            <person name="Chan C."/>
        </authorList>
    </citation>
    <scope>NUCLEOTIDE SEQUENCE [LARGE SCALE GENOMIC DNA]</scope>
</reference>
<evidence type="ECO:0000313" key="2">
    <source>
        <dbReference type="Proteomes" id="UP001189429"/>
    </source>
</evidence>
<organism evidence="1 2">
    <name type="scientific">Prorocentrum cordatum</name>
    <dbReference type="NCBI Taxonomy" id="2364126"/>
    <lineage>
        <taxon>Eukaryota</taxon>
        <taxon>Sar</taxon>
        <taxon>Alveolata</taxon>
        <taxon>Dinophyceae</taxon>
        <taxon>Prorocentrales</taxon>
        <taxon>Prorocentraceae</taxon>
        <taxon>Prorocentrum</taxon>
    </lineage>
</organism>